<dbReference type="PANTHER" id="PTHR32178">
    <property type="entry name" value="FAM187"/>
    <property type="match status" value="1"/>
</dbReference>
<reference evidence="10" key="1">
    <citation type="submission" date="2020-08" db="EMBL/GenBank/DDBJ databases">
        <title>Genome sequencing and assembly of the red palm weevil Rhynchophorus ferrugineus.</title>
        <authorList>
            <person name="Dias G.B."/>
            <person name="Bergman C.M."/>
            <person name="Manee M."/>
        </authorList>
    </citation>
    <scope>NUCLEOTIDE SEQUENCE</scope>
    <source>
        <strain evidence="10">AA-2017</strain>
        <tissue evidence="10">Whole larva</tissue>
    </source>
</reference>
<dbReference type="InterPro" id="IPR003599">
    <property type="entry name" value="Ig_sub"/>
</dbReference>
<proteinExistence type="inferred from homology"/>
<feature type="domain" description="Ig-like" evidence="9">
    <location>
        <begin position="346"/>
        <end position="424"/>
    </location>
</feature>
<sequence length="477" mass="54402">MLLRCIIIWIILYQILTVHSGFFTSSLDKIKKKAQAAYGKKQKGEALNLYGHPKNEYPYFNNKYRDENRAQWQTYYDCLRDQSEHIGPQKTVVPEAILGFEGSFIKMNCKICLSPSERGTIESVVWEWAHEEATVLSPIVPSEHILVSPEDKILQIYNLGSENTGQYVCRLGQTFAAPYFLTVVNMDDSSIREVHNTEAPVGPYPKEPESLTNNLVVDTEWGDWSSCSKCDGIGRKYKLGYCVVIWKDLKGNKVDYEGKNRTKRDVSDHDQLFKIFKYGIPCQSHIIPSHLKSSLTINSRKNEIMSGYCNIKCPQVKIFEVRDKHGKIVEKANNSAGIFSLLQGLPPIEPLVDRRVQYEEKDADIVLICPGNLNSDVPIQWQIGDKNLIPEIISKESNGRIYISITDRVHINKARLADSNIYSCWQGNLAGTIRLVVEKKFKMNFNHTVMLIGIIAIMGTFLYVFIKIIAQHQNMKD</sequence>
<gene>
    <name evidence="10" type="ORF">GWI33_003170</name>
</gene>
<keyword evidence="7" id="KW-0325">Glycoprotein</keyword>
<keyword evidence="5 8" id="KW-1133">Transmembrane helix</keyword>
<comment type="caution">
    <text evidence="10">The sequence shown here is derived from an EMBL/GenBank/DDBJ whole genome shotgun (WGS) entry which is preliminary data.</text>
</comment>
<dbReference type="InterPro" id="IPR007110">
    <property type="entry name" value="Ig-like_dom"/>
</dbReference>
<comment type="similarity">
    <text evidence="2">Belongs to the FAM187 family.</text>
</comment>
<keyword evidence="4" id="KW-0732">Signal</keyword>
<feature type="transmembrane region" description="Helical" evidence="8">
    <location>
        <begin position="449"/>
        <end position="470"/>
    </location>
</feature>
<protein>
    <recommendedName>
        <fullName evidence="9">Ig-like domain-containing protein</fullName>
    </recommendedName>
</protein>
<evidence type="ECO:0000256" key="8">
    <source>
        <dbReference type="SAM" id="Phobius"/>
    </source>
</evidence>
<accession>A0A834MK38</accession>
<dbReference type="Proteomes" id="UP000625711">
    <property type="component" value="Unassembled WGS sequence"/>
</dbReference>
<organism evidence="10 11">
    <name type="scientific">Rhynchophorus ferrugineus</name>
    <name type="common">Red palm weevil</name>
    <name type="synonym">Curculio ferrugineus</name>
    <dbReference type="NCBI Taxonomy" id="354439"/>
    <lineage>
        <taxon>Eukaryota</taxon>
        <taxon>Metazoa</taxon>
        <taxon>Ecdysozoa</taxon>
        <taxon>Arthropoda</taxon>
        <taxon>Hexapoda</taxon>
        <taxon>Insecta</taxon>
        <taxon>Pterygota</taxon>
        <taxon>Neoptera</taxon>
        <taxon>Endopterygota</taxon>
        <taxon>Coleoptera</taxon>
        <taxon>Polyphaga</taxon>
        <taxon>Cucujiformia</taxon>
        <taxon>Curculionidae</taxon>
        <taxon>Dryophthorinae</taxon>
        <taxon>Rhynchophorus</taxon>
    </lineage>
</organism>
<evidence type="ECO:0000313" key="11">
    <source>
        <dbReference type="Proteomes" id="UP000625711"/>
    </source>
</evidence>
<keyword evidence="3 8" id="KW-0812">Transmembrane</keyword>
<feature type="transmembrane region" description="Helical" evidence="8">
    <location>
        <begin position="6"/>
        <end position="23"/>
    </location>
</feature>
<name>A0A834MK38_RHYFE</name>
<evidence type="ECO:0000256" key="7">
    <source>
        <dbReference type="ARBA" id="ARBA00023180"/>
    </source>
</evidence>
<dbReference type="SUPFAM" id="SSF48726">
    <property type="entry name" value="Immunoglobulin"/>
    <property type="match status" value="2"/>
</dbReference>
<comment type="subcellular location">
    <subcellularLocation>
        <location evidence="1">Membrane</location>
        <topology evidence="1">Single-pass type I membrane protein</topology>
    </subcellularLocation>
</comment>
<evidence type="ECO:0000256" key="5">
    <source>
        <dbReference type="ARBA" id="ARBA00022989"/>
    </source>
</evidence>
<dbReference type="GO" id="GO:0016020">
    <property type="term" value="C:membrane"/>
    <property type="evidence" value="ECO:0007669"/>
    <property type="project" value="UniProtKB-SubCell"/>
</dbReference>
<evidence type="ECO:0000256" key="2">
    <source>
        <dbReference type="ARBA" id="ARBA00008727"/>
    </source>
</evidence>
<dbReference type="PANTHER" id="PTHR32178:SF6">
    <property type="entry name" value="IG-LIKE DOMAIN-CONTAINING PROTEIN"/>
    <property type="match status" value="1"/>
</dbReference>
<evidence type="ECO:0000256" key="1">
    <source>
        <dbReference type="ARBA" id="ARBA00004479"/>
    </source>
</evidence>
<evidence type="ECO:0000256" key="3">
    <source>
        <dbReference type="ARBA" id="ARBA00022692"/>
    </source>
</evidence>
<dbReference type="InterPro" id="IPR036179">
    <property type="entry name" value="Ig-like_dom_sf"/>
</dbReference>
<evidence type="ECO:0000313" key="10">
    <source>
        <dbReference type="EMBL" id="KAF7286903.1"/>
    </source>
</evidence>
<dbReference type="SMART" id="SM00409">
    <property type="entry name" value="IG"/>
    <property type="match status" value="2"/>
</dbReference>
<evidence type="ECO:0000256" key="6">
    <source>
        <dbReference type="ARBA" id="ARBA00023136"/>
    </source>
</evidence>
<dbReference type="InterPro" id="IPR039311">
    <property type="entry name" value="FAM187A/B"/>
</dbReference>
<evidence type="ECO:0000256" key="4">
    <source>
        <dbReference type="ARBA" id="ARBA00022729"/>
    </source>
</evidence>
<dbReference type="PROSITE" id="PS50835">
    <property type="entry name" value="IG_LIKE"/>
    <property type="match status" value="2"/>
</dbReference>
<dbReference type="OrthoDB" id="6434091at2759"/>
<dbReference type="EMBL" id="JAACXV010000018">
    <property type="protein sequence ID" value="KAF7286903.1"/>
    <property type="molecule type" value="Genomic_DNA"/>
</dbReference>
<dbReference type="AlphaFoldDB" id="A0A834MK38"/>
<feature type="domain" description="Ig-like" evidence="9">
    <location>
        <begin position="88"/>
        <end position="171"/>
    </location>
</feature>
<evidence type="ECO:0000259" key="9">
    <source>
        <dbReference type="PROSITE" id="PS50835"/>
    </source>
</evidence>
<keyword evidence="6 8" id="KW-0472">Membrane</keyword>
<keyword evidence="11" id="KW-1185">Reference proteome</keyword>